<dbReference type="AlphaFoldDB" id="A0A9W9Z2A5"/>
<accession>A0A9W9Z2A5</accession>
<dbReference type="Proteomes" id="UP001163046">
    <property type="component" value="Unassembled WGS sequence"/>
</dbReference>
<name>A0A9W9Z2A5_9CNID</name>
<reference evidence="1" key="1">
    <citation type="submission" date="2023-01" db="EMBL/GenBank/DDBJ databases">
        <title>Genome assembly of the deep-sea coral Lophelia pertusa.</title>
        <authorList>
            <person name="Herrera S."/>
            <person name="Cordes E."/>
        </authorList>
    </citation>
    <scope>NUCLEOTIDE SEQUENCE</scope>
    <source>
        <strain evidence="1">USNM1676648</strain>
        <tissue evidence="1">Polyp</tissue>
    </source>
</reference>
<proteinExistence type="predicted"/>
<sequence length="193" mass="20864">MCLSCIPNTTVVPPVFCDNPVDYAMVNCSENVPCFTTRVMSSINQPVYVLGCGDTTCSAALNMTVCLAAKSIDPGLKSCETSCCNHTTNCNTPTIVTTPAPTSVPRELWTISSLKVDEVEWNIQTKKQPIRKAHSFIIHETTCSAALNMTVCLTAKSIDPGLKSCETTCCNHTTNCNTPTIVNTTSPHKRAKR</sequence>
<evidence type="ECO:0000313" key="1">
    <source>
        <dbReference type="EMBL" id="KAJ7373645.1"/>
    </source>
</evidence>
<protein>
    <submittedName>
        <fullName evidence="1">Uncharacterized protein</fullName>
    </submittedName>
</protein>
<organism evidence="1 2">
    <name type="scientific">Desmophyllum pertusum</name>
    <dbReference type="NCBI Taxonomy" id="174260"/>
    <lineage>
        <taxon>Eukaryota</taxon>
        <taxon>Metazoa</taxon>
        <taxon>Cnidaria</taxon>
        <taxon>Anthozoa</taxon>
        <taxon>Hexacorallia</taxon>
        <taxon>Scleractinia</taxon>
        <taxon>Caryophylliina</taxon>
        <taxon>Caryophylliidae</taxon>
        <taxon>Desmophyllum</taxon>
    </lineage>
</organism>
<keyword evidence="2" id="KW-1185">Reference proteome</keyword>
<dbReference type="EMBL" id="MU826830">
    <property type="protein sequence ID" value="KAJ7373645.1"/>
    <property type="molecule type" value="Genomic_DNA"/>
</dbReference>
<comment type="caution">
    <text evidence="1">The sequence shown here is derived from an EMBL/GenBank/DDBJ whole genome shotgun (WGS) entry which is preliminary data.</text>
</comment>
<gene>
    <name evidence="1" type="ORF">OS493_011254</name>
</gene>
<evidence type="ECO:0000313" key="2">
    <source>
        <dbReference type="Proteomes" id="UP001163046"/>
    </source>
</evidence>